<evidence type="ECO:0000313" key="2">
    <source>
        <dbReference type="EMBL" id="EFP98263.1"/>
    </source>
</evidence>
<feature type="signal peptide" evidence="1">
    <location>
        <begin position="1"/>
        <end position="20"/>
    </location>
</feature>
<accession>E3BF87</accession>
<keyword evidence="3" id="KW-1185">Reference proteome</keyword>
<dbReference type="AlphaFoldDB" id="E3BF87"/>
<proteinExistence type="predicted"/>
<dbReference type="EMBL" id="AEIU01000014">
    <property type="protein sequence ID" value="EFP98263.1"/>
    <property type="molecule type" value="Genomic_DNA"/>
</dbReference>
<evidence type="ECO:0000313" key="3">
    <source>
        <dbReference type="Proteomes" id="UP000002943"/>
    </source>
</evidence>
<dbReference type="OrthoDB" id="6864769at2"/>
<dbReference type="PROSITE" id="PS51257">
    <property type="entry name" value="PROKAR_LIPOPROTEIN"/>
    <property type="match status" value="1"/>
</dbReference>
<protein>
    <submittedName>
        <fullName evidence="2">Uncharacterized protein</fullName>
    </submittedName>
</protein>
<organism evidence="2 3">
    <name type="scientific">Vibrio caribbeanicus ATCC BAA-2122</name>
    <dbReference type="NCBI Taxonomy" id="796620"/>
    <lineage>
        <taxon>Bacteria</taxon>
        <taxon>Pseudomonadati</taxon>
        <taxon>Pseudomonadota</taxon>
        <taxon>Gammaproteobacteria</taxon>
        <taxon>Vibrionales</taxon>
        <taxon>Vibrionaceae</taxon>
        <taxon>Vibrio</taxon>
    </lineage>
</organism>
<dbReference type="Proteomes" id="UP000002943">
    <property type="component" value="Unassembled WGS sequence"/>
</dbReference>
<gene>
    <name evidence="2" type="ORF">VIBC2010_09282</name>
</gene>
<sequence>MKNIRLFAAILSLAVLSGCASRIVEMPDNYWEKESVETVVVAFVKPPQMSASRYGAQGLLDVVINEAITDSVENHIETLNYEKLEGHQPRIAEILKAKGAKDVIILNKYFDVSDANELPEADQKDGHFNYDLSKLREKHSASHMLVIQVRNAGTVRNYYGFIPLGDPRGYVDGEVTLVRLSDNKIQMRNLVLVEIEIPDDVDWDDEENGYPAITKVVHSALDEAGHQVGDLL</sequence>
<evidence type="ECO:0000256" key="1">
    <source>
        <dbReference type="SAM" id="SignalP"/>
    </source>
</evidence>
<dbReference type="RefSeq" id="WP_009599549.1">
    <property type="nucleotide sequence ID" value="NZ_AEIU01000014.1"/>
</dbReference>
<feature type="chain" id="PRO_5003166404" evidence="1">
    <location>
        <begin position="21"/>
        <end position="232"/>
    </location>
</feature>
<keyword evidence="1" id="KW-0732">Signal</keyword>
<comment type="caution">
    <text evidence="2">The sequence shown here is derived from an EMBL/GenBank/DDBJ whole genome shotgun (WGS) entry which is preliminary data.</text>
</comment>
<dbReference type="eggNOG" id="ENOG5031TH8">
    <property type="taxonomic scope" value="Bacteria"/>
</dbReference>
<name>E3BF87_9VIBR</name>
<reference evidence="2 3" key="1">
    <citation type="journal article" date="2012" name="Int. J. Syst. Evol. Microbiol.">
        <title>Vibrio caribbeanicus sp. nov., isolated from the marine sponge Scleritoderma cyanea.</title>
        <authorList>
            <person name="Hoffmann M."/>
            <person name="Monday S.R."/>
            <person name="Allard M.W."/>
            <person name="Strain E.A."/>
            <person name="Whittaker P."/>
            <person name="Naum M."/>
            <person name="McCarthy P.J."/>
            <person name="Lopez J.V."/>
            <person name="Fischer M."/>
            <person name="Brown E.W."/>
        </authorList>
    </citation>
    <scope>NUCLEOTIDE SEQUENCE [LARGE SCALE GENOMIC DNA]</scope>
    <source>
        <strain evidence="2 3">ATCC BAA-2122</strain>
    </source>
</reference>